<proteinExistence type="predicted"/>
<dbReference type="PANTHER" id="PTHR47338">
    <property type="entry name" value="ZN(II)2CYS6 TRANSCRIPTION FACTOR (EUROFUNG)-RELATED"/>
    <property type="match status" value="1"/>
</dbReference>
<name>A0A507QYT2_MONPU</name>
<dbReference type="EMBL" id="MK764693">
    <property type="protein sequence ID" value="QGA67219.1"/>
    <property type="molecule type" value="Genomic_DNA"/>
</dbReference>
<dbReference type="EMBL" id="MK764694">
    <property type="protein sequence ID" value="QGA67236.1"/>
    <property type="molecule type" value="Genomic_DNA"/>
</dbReference>
<feature type="domain" description="Zn(2)-C6 fungal-type" evidence="8">
    <location>
        <begin position="22"/>
        <end position="52"/>
    </location>
</feature>
<dbReference type="InterPro" id="IPR001138">
    <property type="entry name" value="Zn2Cys6_DnaBD"/>
</dbReference>
<evidence type="ECO:0000313" key="11">
    <source>
        <dbReference type="EMBL" id="TQB73279.1"/>
    </source>
</evidence>
<dbReference type="PROSITE" id="PS00463">
    <property type="entry name" value="ZN2_CY6_FUNGAL_1"/>
    <property type="match status" value="1"/>
</dbReference>
<dbReference type="CDD" id="cd00067">
    <property type="entry name" value="GAL4"/>
    <property type="match status" value="1"/>
</dbReference>
<dbReference type="GO" id="GO:0003677">
    <property type="term" value="F:DNA binding"/>
    <property type="evidence" value="ECO:0007669"/>
    <property type="project" value="UniProtKB-KW"/>
</dbReference>
<organism evidence="11 12">
    <name type="scientific">Monascus purpureus</name>
    <name type="common">Red mold</name>
    <name type="synonym">Monascus anka</name>
    <dbReference type="NCBI Taxonomy" id="5098"/>
    <lineage>
        <taxon>Eukaryota</taxon>
        <taxon>Fungi</taxon>
        <taxon>Dikarya</taxon>
        <taxon>Ascomycota</taxon>
        <taxon>Pezizomycotina</taxon>
        <taxon>Eurotiomycetes</taxon>
        <taxon>Eurotiomycetidae</taxon>
        <taxon>Eurotiales</taxon>
        <taxon>Aspergillaceae</taxon>
        <taxon>Monascus</taxon>
    </lineage>
</organism>
<dbReference type="SMART" id="SM00906">
    <property type="entry name" value="Fungal_trans"/>
    <property type="match status" value="1"/>
</dbReference>
<protein>
    <submittedName>
        <fullName evidence="9">Transcription factor</fullName>
    </submittedName>
</protein>
<evidence type="ECO:0000256" key="6">
    <source>
        <dbReference type="ARBA" id="ARBA00023242"/>
    </source>
</evidence>
<dbReference type="PROSITE" id="PS50048">
    <property type="entry name" value="ZN2_CY6_FUNGAL_2"/>
    <property type="match status" value="1"/>
</dbReference>
<keyword evidence="5" id="KW-0804">Transcription</keyword>
<dbReference type="Pfam" id="PF04082">
    <property type="entry name" value="Fungal_trans"/>
    <property type="match status" value="1"/>
</dbReference>
<keyword evidence="3" id="KW-0805">Transcription regulation</keyword>
<gene>
    <name evidence="9" type="primary">MPsGeB</name>
    <name evidence="11" type="ORF">MPDQ_006024</name>
</gene>
<dbReference type="OrthoDB" id="3037908at2759"/>
<evidence type="ECO:0000256" key="5">
    <source>
        <dbReference type="ARBA" id="ARBA00023163"/>
    </source>
</evidence>
<evidence type="ECO:0000313" key="10">
    <source>
        <dbReference type="EMBL" id="QGA67236.1"/>
    </source>
</evidence>
<dbReference type="SMART" id="SM00066">
    <property type="entry name" value="GAL4"/>
    <property type="match status" value="1"/>
</dbReference>
<comment type="subcellular location">
    <subcellularLocation>
        <location evidence="1">Nucleus</location>
    </subcellularLocation>
</comment>
<dbReference type="PANTHER" id="PTHR47338:SF3">
    <property type="entry name" value="C6 FINGER DOMAIN TRANSCRIPTION FACTOR DBAA-RELATED"/>
    <property type="match status" value="1"/>
</dbReference>
<evidence type="ECO:0000259" key="8">
    <source>
        <dbReference type="PROSITE" id="PS50048"/>
    </source>
</evidence>
<evidence type="ECO:0000256" key="7">
    <source>
        <dbReference type="SAM" id="MobiDB-lite"/>
    </source>
</evidence>
<dbReference type="InterPro" id="IPR036864">
    <property type="entry name" value="Zn2-C6_fun-type_DNA-bd_sf"/>
</dbReference>
<dbReference type="Proteomes" id="UP000319663">
    <property type="component" value="Unassembled WGS sequence"/>
</dbReference>
<dbReference type="GO" id="GO:0008270">
    <property type="term" value="F:zinc ion binding"/>
    <property type="evidence" value="ECO:0007669"/>
    <property type="project" value="InterPro"/>
</dbReference>
<reference evidence="10" key="2">
    <citation type="submission" date="2019-04" db="EMBL/GenBank/DDBJ databases">
        <authorList>
            <person name="Guo X."/>
            <person name="Ma X."/>
            <person name="Chen M."/>
            <person name="Wang Y."/>
        </authorList>
    </citation>
    <scope>NUCLEOTIDE SEQUENCE</scope>
    <source>
        <strain evidence="10">CGMCC 3.19586</strain>
    </source>
</reference>
<evidence type="ECO:0000256" key="4">
    <source>
        <dbReference type="ARBA" id="ARBA00023125"/>
    </source>
</evidence>
<dbReference type="InterPro" id="IPR007219">
    <property type="entry name" value="XnlR_reg_dom"/>
</dbReference>
<evidence type="ECO:0000256" key="1">
    <source>
        <dbReference type="ARBA" id="ARBA00004123"/>
    </source>
</evidence>
<dbReference type="GO" id="GO:0005634">
    <property type="term" value="C:nucleus"/>
    <property type="evidence" value="ECO:0007669"/>
    <property type="project" value="UniProtKB-SubCell"/>
</dbReference>
<keyword evidence="2" id="KW-0479">Metal-binding</keyword>
<sequence>MFTSSSPEQRKPRQSRQLPGAACEECRRKKLRCDRQQPQCGGCRDSGIVCRVTTEHPPRGPKSGHLKALQTRIASLERRLEQQMQTALLPGDDILNMLDEPAFTVFPSSEDQLGLPAFNITNSTRGEQCQDEQFLDHFADMKGSEFTGTLTTTSIPELMRADLDQLYFDRVHIFTPIIHQRRYLSWSKDAHKNEARVCLQYAMWALAASFSAPFQHLRDALYRDARRMLDLLELSDGAMATHHLEQAQAWILVAIYEFMRMNYQVGWMSAGRSFRLVQLMRLYGIDGANSPTQELPQTSSMEWIETEEKRRTFWMAYSLDRFISMRDGWPLTLNEQVVTTCLPAPEAAFQSGKPASGGFLSETITQEDTGALFSFTECIIIATVCGRSLSHGQKLEVERVYGDVSPDFWQRHQWLDAIVKKRIEILSLRCASATEVVDPLLLFTYMMAQTTVLYLCKLVKSVTWETDKSNPIVQEYEQRSLAAAQEIVNLTHTLKQFNFLKVHPFMPLPLYLCAEFLSMYRSLDASFDAQLQEVQNALRNLQAVNNLARTYLNLLQVKEREGSLRSSSEEIDL</sequence>
<feature type="region of interest" description="Disordered" evidence="7">
    <location>
        <begin position="1"/>
        <end position="21"/>
    </location>
</feature>
<dbReference type="GO" id="GO:0006351">
    <property type="term" value="P:DNA-templated transcription"/>
    <property type="evidence" value="ECO:0007669"/>
    <property type="project" value="InterPro"/>
</dbReference>
<keyword evidence="6" id="KW-0539">Nucleus</keyword>
<dbReference type="SUPFAM" id="SSF57701">
    <property type="entry name" value="Zn2/Cys6 DNA-binding domain"/>
    <property type="match status" value="1"/>
</dbReference>
<reference evidence="11 12" key="3">
    <citation type="submission" date="2019-06" db="EMBL/GenBank/DDBJ databases">
        <title>Wine fermentation using esterase from Monascus purpureus.</title>
        <authorList>
            <person name="Geng C."/>
            <person name="Zhang Y."/>
        </authorList>
    </citation>
    <scope>NUCLEOTIDE SEQUENCE [LARGE SCALE GENOMIC DNA]</scope>
    <source>
        <strain evidence="11">HQ1</strain>
    </source>
</reference>
<dbReference type="EMBL" id="VIFY01000048">
    <property type="protein sequence ID" value="TQB73279.1"/>
    <property type="molecule type" value="Genomic_DNA"/>
</dbReference>
<dbReference type="InterPro" id="IPR050815">
    <property type="entry name" value="TF_fung"/>
</dbReference>
<evidence type="ECO:0000313" key="12">
    <source>
        <dbReference type="Proteomes" id="UP000319663"/>
    </source>
</evidence>
<dbReference type="Gene3D" id="4.10.240.10">
    <property type="entry name" value="Zn(2)-C6 fungal-type DNA-binding domain"/>
    <property type="match status" value="1"/>
</dbReference>
<dbReference type="CDD" id="cd12148">
    <property type="entry name" value="fungal_TF_MHR"/>
    <property type="match status" value="1"/>
</dbReference>
<evidence type="ECO:0000256" key="2">
    <source>
        <dbReference type="ARBA" id="ARBA00022723"/>
    </source>
</evidence>
<reference evidence="9" key="1">
    <citation type="submission" date="2019-04" db="EMBL/GenBank/DDBJ databases">
        <authorList>
            <person name="Wang Y."/>
            <person name="Guo X."/>
            <person name="Ma X."/>
            <person name="Chen M."/>
        </authorList>
    </citation>
    <scope>NUCLEOTIDE SEQUENCE</scope>
    <source>
        <strain evidence="9">CGMCC 3.4811</strain>
    </source>
</reference>
<dbReference type="Pfam" id="PF00172">
    <property type="entry name" value="Zn_clus"/>
    <property type="match status" value="1"/>
</dbReference>
<keyword evidence="12" id="KW-1185">Reference proteome</keyword>
<dbReference type="AlphaFoldDB" id="A0A507QYT2"/>
<dbReference type="STRING" id="5098.A0A507QYT2"/>
<dbReference type="GO" id="GO:0000981">
    <property type="term" value="F:DNA-binding transcription factor activity, RNA polymerase II-specific"/>
    <property type="evidence" value="ECO:0007669"/>
    <property type="project" value="InterPro"/>
</dbReference>
<keyword evidence="4" id="KW-0238">DNA-binding</keyword>
<evidence type="ECO:0000256" key="3">
    <source>
        <dbReference type="ARBA" id="ARBA00023015"/>
    </source>
</evidence>
<accession>A0A507QYT2</accession>
<evidence type="ECO:0000313" key="9">
    <source>
        <dbReference type="EMBL" id="QGA67219.1"/>
    </source>
</evidence>